<dbReference type="KEGG" id="loa:LOAG_06121"/>
<dbReference type="CTD" id="9943532"/>
<dbReference type="RefSeq" id="XP_003141705.1">
    <property type="nucleotide sequence ID" value="XM_003141657.1"/>
</dbReference>
<name>A0A1S0U065_LOALO</name>
<dbReference type="GeneID" id="9943532"/>
<accession>A0A1S0U065</accession>
<organism evidence="1">
    <name type="scientific">Loa loa</name>
    <name type="common">Eye worm</name>
    <name type="synonym">Filaria loa</name>
    <dbReference type="NCBI Taxonomy" id="7209"/>
    <lineage>
        <taxon>Eukaryota</taxon>
        <taxon>Metazoa</taxon>
        <taxon>Ecdysozoa</taxon>
        <taxon>Nematoda</taxon>
        <taxon>Chromadorea</taxon>
        <taxon>Rhabditida</taxon>
        <taxon>Spirurina</taxon>
        <taxon>Spiruromorpha</taxon>
        <taxon>Filarioidea</taxon>
        <taxon>Onchocercidae</taxon>
        <taxon>Loa</taxon>
    </lineage>
</organism>
<protein>
    <submittedName>
        <fullName evidence="1">Uncharacterized protein</fullName>
    </submittedName>
</protein>
<dbReference type="AlphaFoldDB" id="A0A1S0U065"/>
<proteinExistence type="predicted"/>
<dbReference type="EMBL" id="JH712394">
    <property type="protein sequence ID" value="EFO22364.1"/>
    <property type="molecule type" value="Genomic_DNA"/>
</dbReference>
<gene>
    <name evidence="1" type="ORF">LOAG_06121</name>
</gene>
<reference evidence="1" key="1">
    <citation type="submission" date="2012-04" db="EMBL/GenBank/DDBJ databases">
        <title>The Genome Sequence of Loa loa.</title>
        <authorList>
            <consortium name="The Broad Institute Genome Sequencing Platform"/>
            <consortium name="Broad Institute Genome Sequencing Center for Infectious Disease"/>
            <person name="Nutman T.B."/>
            <person name="Fink D.L."/>
            <person name="Russ C."/>
            <person name="Young S."/>
            <person name="Zeng Q."/>
            <person name="Gargeya S."/>
            <person name="Alvarado L."/>
            <person name="Berlin A."/>
            <person name="Chapman S.B."/>
            <person name="Chen Z."/>
            <person name="Freedman E."/>
            <person name="Gellesch M."/>
            <person name="Goldberg J."/>
            <person name="Griggs A."/>
            <person name="Gujja S."/>
            <person name="Heilman E.R."/>
            <person name="Heiman D."/>
            <person name="Howarth C."/>
            <person name="Mehta T."/>
            <person name="Neiman D."/>
            <person name="Pearson M."/>
            <person name="Roberts A."/>
            <person name="Saif S."/>
            <person name="Shea T."/>
            <person name="Shenoy N."/>
            <person name="Sisk P."/>
            <person name="Stolte C."/>
            <person name="Sykes S."/>
            <person name="White J."/>
            <person name="Yandava C."/>
            <person name="Haas B."/>
            <person name="Henn M.R."/>
            <person name="Nusbaum C."/>
            <person name="Birren B."/>
        </authorList>
    </citation>
    <scope>NUCLEOTIDE SEQUENCE [LARGE SCALE GENOMIC DNA]</scope>
</reference>
<dbReference type="InParanoid" id="A0A1S0U065"/>
<sequence length="115" mass="13422">MVSLEDNNGLLLMVKKRKMGYKMYDRMGRICDTHGTMMTNDHGKVEKEKIISSGKRMLYDMVNNDIRKMKRENLVRNDRKEVIEEDDSDNSCDDDDELRTITIHNHGVLSFNAIP</sequence>
<evidence type="ECO:0000313" key="1">
    <source>
        <dbReference type="EMBL" id="EFO22364.1"/>
    </source>
</evidence>